<reference evidence="2 3" key="1">
    <citation type="submission" date="2024-02" db="EMBL/GenBank/DDBJ databases">
        <authorList>
            <person name="Chen Y."/>
            <person name="Shah S."/>
            <person name="Dougan E. K."/>
            <person name="Thang M."/>
            <person name="Chan C."/>
        </authorList>
    </citation>
    <scope>NUCLEOTIDE SEQUENCE [LARGE SCALE GENOMIC DNA]</scope>
</reference>
<keyword evidence="3" id="KW-1185">Reference proteome</keyword>
<dbReference type="EMBL" id="CAXAMM010038136">
    <property type="protein sequence ID" value="CAK9078211.1"/>
    <property type="molecule type" value="Genomic_DNA"/>
</dbReference>
<evidence type="ECO:0000313" key="2">
    <source>
        <dbReference type="EMBL" id="CAK9078211.1"/>
    </source>
</evidence>
<proteinExistence type="predicted"/>
<accession>A0ABP0PR04</accession>
<comment type="caution">
    <text evidence="2">The sequence shown here is derived from an EMBL/GenBank/DDBJ whole genome shotgun (WGS) entry which is preliminary data.</text>
</comment>
<feature type="region of interest" description="Disordered" evidence="1">
    <location>
        <begin position="362"/>
        <end position="396"/>
    </location>
</feature>
<name>A0ABP0PR04_9DINO</name>
<sequence>MITPVPAPGASGASGASGADGGSTPVSPPMAMGGMPGMGMMGARPNGMMPGMGMMGMNPMGTMPGCGGTMPSMPGGCPAAGGNCPCGGGCPGCGMGGCGCGMGGCPMGCPGMMNPMMNPMMMMMMQQMQQGMRSQQASGASKSESKPSLPEPDDDAIDPDVQELCDYFNIEDRWIKRLNETMKKRQDTKAEDLEKLYETLERARSPTGLLTVKIGEMESGRFIGKVKPDKEVERLARKFKLDDPVASRFTELIHRRKKDGEIDRMHKDLNTIEQHLRHCKRANALATLLVGKLLEGEVEELPDLTEAEHVMEKYRLDEDAKSKLREIIEKRAEDKDEILVRVKKHLDNCSNPSSMLCKIARPLIDNENLPDPPERPQKGENKGGGKGKDRGDRDRQ</sequence>
<feature type="compositionally biased region" description="Basic and acidic residues" evidence="1">
    <location>
        <begin position="372"/>
        <end position="396"/>
    </location>
</feature>
<organism evidence="2 3">
    <name type="scientific">Durusdinium trenchii</name>
    <dbReference type="NCBI Taxonomy" id="1381693"/>
    <lineage>
        <taxon>Eukaryota</taxon>
        <taxon>Sar</taxon>
        <taxon>Alveolata</taxon>
        <taxon>Dinophyceae</taxon>
        <taxon>Suessiales</taxon>
        <taxon>Symbiodiniaceae</taxon>
        <taxon>Durusdinium</taxon>
    </lineage>
</organism>
<feature type="region of interest" description="Disordered" evidence="1">
    <location>
        <begin position="127"/>
        <end position="158"/>
    </location>
</feature>
<feature type="region of interest" description="Disordered" evidence="1">
    <location>
        <begin position="1"/>
        <end position="30"/>
    </location>
</feature>
<feature type="non-terminal residue" evidence="2">
    <location>
        <position position="396"/>
    </location>
</feature>
<evidence type="ECO:0000313" key="3">
    <source>
        <dbReference type="Proteomes" id="UP001642464"/>
    </source>
</evidence>
<dbReference type="Proteomes" id="UP001642464">
    <property type="component" value="Unassembled WGS sequence"/>
</dbReference>
<evidence type="ECO:0000256" key="1">
    <source>
        <dbReference type="SAM" id="MobiDB-lite"/>
    </source>
</evidence>
<gene>
    <name evidence="2" type="ORF">SCF082_LOCUS37434</name>
</gene>
<protein>
    <submittedName>
        <fullName evidence="2">Uncharacterized protein</fullName>
    </submittedName>
</protein>